<dbReference type="InterPro" id="IPR028971">
    <property type="entry name" value="NAD-GDH_cat"/>
</dbReference>
<dbReference type="Proteomes" id="UP000290172">
    <property type="component" value="Unassembled WGS sequence"/>
</dbReference>
<dbReference type="Pfam" id="PF21078">
    <property type="entry name" value="GDH_HM3"/>
    <property type="match status" value="1"/>
</dbReference>
<dbReference type="PANTHER" id="PTHR43403:SF1">
    <property type="entry name" value="NAD-SPECIFIC GLUTAMATE DEHYDROGENASE"/>
    <property type="match status" value="1"/>
</dbReference>
<dbReference type="InterPro" id="IPR048381">
    <property type="entry name" value="GDH_C"/>
</dbReference>
<dbReference type="Pfam" id="PF05088">
    <property type="entry name" value="Bac_GDH_CD"/>
    <property type="match status" value="1"/>
</dbReference>
<dbReference type="InterPro" id="IPR046346">
    <property type="entry name" value="Aminoacid_DH-like_N_sf"/>
</dbReference>
<feature type="domain" description="NAD-glutamate dehydrogenase ACT3" evidence="4">
    <location>
        <begin position="48"/>
        <end position="103"/>
    </location>
</feature>
<name>A0A4Q0YBP1_9BACT</name>
<organism evidence="5 6">
    <name type="scientific">Halarcobacter ebronensis</name>
    <dbReference type="NCBI Taxonomy" id="1462615"/>
    <lineage>
        <taxon>Bacteria</taxon>
        <taxon>Pseudomonadati</taxon>
        <taxon>Campylobacterota</taxon>
        <taxon>Epsilonproteobacteria</taxon>
        <taxon>Campylobacterales</taxon>
        <taxon>Arcobacteraceae</taxon>
        <taxon>Halarcobacter</taxon>
    </lineage>
</organism>
<dbReference type="Pfam" id="PF21074">
    <property type="entry name" value="GDH_C"/>
    <property type="match status" value="1"/>
</dbReference>
<accession>A0A4Q0YBP1</accession>
<evidence type="ECO:0000313" key="6">
    <source>
        <dbReference type="Proteomes" id="UP000290172"/>
    </source>
</evidence>
<sequence length="1066" mass="121964">MGTTSSDMNAICSQLLTPEDLKISNELFSEVIENVIVTNITDYLDSKSIKIYSTYQLFLSSITPILHDIGFMIVDEVTYNIRNGSQLIYVSRFNLRINDKEDMKKIDSAKINLEAIITRCLKDPSVFHSKVFSLVLKQNFDFRKLMLVKAIIEYLDQAVLTINSATMLNTLTSHHEITKLFVDYFCIKFNPKEKKRDELLKKLVENIEEKIKQIPQIMDDRILKLTFSLLQSLLRTNFYLNKETISFKIDTRSFAVNLKGLQPNLENFIFHPDFYGVHLRMSNISRGGLRWSDRHDDYRQEVKSLMITQEGKNSIIIPDGSKGGFVINKDTSKVTKEYFNEIYSMYINANLDLVDNMVNGEVVRDSNIVAYDEDDPYFVVAADKGTASMSDVANEIAISRGYWLGDAFASGGSNGFGHKDLGITAKGALMSTKRFLVEMGIDMYRDSISVVGIGSMSGDVFGNGLLESDKFKLYGAIGHKEILIDPNPDLEESFLERKRLFESKNGGWSNYDPTKISKGGGVFLRSDKEIELSEEIKKLFKTKKKYVTGEELCVMLLTMEVDMLFNGGVGTYVKASDENSLDIGDKQNEAVRVDATDIKAKIVCEGGNLGFTQKARIEYALSGGRINIDGIDNAGGVDTSDHEVNLKILLNNVSTHENLCSQEKQSTLRSMTEQVVTLVLQSNYNQALAISLDEKFSRKHQNDFIRAIEVLENNVEAFNRASFFIPKNENINEVVDIEGSIVRPVLCSLLSYSKIFMKKILMQSTLIDEQFALQYLYRYFPKSFISAYEHDILNHPLRREIIATKMADVIINSQGITFISDYEKLGNERFLLKIQSYLVVKRLLGGRDIREKIYSQDYIMDIEKQYDLINRLEYILSASTRWMVKYLKKNQLDSAHILDHKDELFSLLAQVHKQKVEVLIEDDSEFNLFFSVLDYLRFAIPAIVIKTNTNHSFKDVVIVFYSLIHEFNILDIIVALNKIKIANKNDLILRNQVLQFIEFIVVHYTKKILAFQRVNEEPEIAFSNFINNEKETFFKVRETLDIFMTRENKDIKEVAVTVNQIMVSLL</sequence>
<dbReference type="SUPFAM" id="SSF53223">
    <property type="entry name" value="Aminoacid dehydrogenase-like, N-terminal domain"/>
    <property type="match status" value="1"/>
</dbReference>
<proteinExistence type="predicted"/>
<dbReference type="InterPro" id="IPR049056">
    <property type="entry name" value="NAD_Glu_DH_HM3"/>
</dbReference>
<dbReference type="AlphaFoldDB" id="A0A4Q0YBP1"/>
<dbReference type="EMBL" id="PDKJ01000014">
    <property type="protein sequence ID" value="RXJ66499.1"/>
    <property type="molecule type" value="Genomic_DNA"/>
</dbReference>
<keyword evidence="1" id="KW-0560">Oxidoreductase</keyword>
<gene>
    <name evidence="5" type="ORF">CRV08_12845</name>
</gene>
<evidence type="ECO:0000259" key="4">
    <source>
        <dbReference type="Pfam" id="PF21077"/>
    </source>
</evidence>
<dbReference type="RefSeq" id="WP_128982754.1">
    <property type="nucleotide sequence ID" value="NZ_PDKJ01000014.1"/>
</dbReference>
<evidence type="ECO:0000259" key="2">
    <source>
        <dbReference type="Pfam" id="PF05088"/>
    </source>
</evidence>
<dbReference type="Gene3D" id="3.40.50.720">
    <property type="entry name" value="NAD(P)-binding Rossmann-like Domain"/>
    <property type="match status" value="1"/>
</dbReference>
<protein>
    <submittedName>
        <fullName evidence="5">Glutamate dehydrogenase</fullName>
    </submittedName>
</protein>
<dbReference type="GO" id="GO:0004352">
    <property type="term" value="F:glutamate dehydrogenase (NAD+) activity"/>
    <property type="evidence" value="ECO:0007669"/>
    <property type="project" value="InterPro"/>
</dbReference>
<comment type="caution">
    <text evidence="5">The sequence shown here is derived from an EMBL/GenBank/DDBJ whole genome shotgun (WGS) entry which is preliminary data.</text>
</comment>
<evidence type="ECO:0000259" key="3">
    <source>
        <dbReference type="Pfam" id="PF21074"/>
    </source>
</evidence>
<dbReference type="Pfam" id="PF21077">
    <property type="entry name" value="GDH_ACT3"/>
    <property type="match status" value="1"/>
</dbReference>
<evidence type="ECO:0000256" key="1">
    <source>
        <dbReference type="ARBA" id="ARBA00023002"/>
    </source>
</evidence>
<evidence type="ECO:0000313" key="5">
    <source>
        <dbReference type="EMBL" id="RXJ66499.1"/>
    </source>
</evidence>
<dbReference type="InterPro" id="IPR007780">
    <property type="entry name" value="NAD_Glu_DH_bac"/>
</dbReference>
<dbReference type="InterPro" id="IPR049064">
    <property type="entry name" value="NAD_Glu_DH_ACT3"/>
</dbReference>
<dbReference type="SUPFAM" id="SSF51735">
    <property type="entry name" value="NAD(P)-binding Rossmann-fold domains"/>
    <property type="match status" value="1"/>
</dbReference>
<dbReference type="PANTHER" id="PTHR43403">
    <property type="entry name" value="NAD-SPECIFIC GLUTAMATE DEHYDROGENASE"/>
    <property type="match status" value="1"/>
</dbReference>
<feature type="domain" description="NAD-specific glutamate dehydrogenase C-terminal" evidence="3">
    <location>
        <begin position="741"/>
        <end position="1062"/>
    </location>
</feature>
<feature type="domain" description="NAD-glutamate dehydrogenase catalytic" evidence="2">
    <location>
        <begin position="207"/>
        <end position="692"/>
    </location>
</feature>
<dbReference type="GO" id="GO:0006538">
    <property type="term" value="P:L-glutamate catabolic process"/>
    <property type="evidence" value="ECO:0007669"/>
    <property type="project" value="InterPro"/>
</dbReference>
<dbReference type="GO" id="GO:0004069">
    <property type="term" value="F:L-aspartate:2-oxoglutarate aminotransferase activity"/>
    <property type="evidence" value="ECO:0007669"/>
    <property type="project" value="InterPro"/>
</dbReference>
<reference evidence="5 6" key="1">
    <citation type="submission" date="2017-10" db="EMBL/GenBank/DDBJ databases">
        <title>Genomics of the genus Arcobacter.</title>
        <authorList>
            <person name="Perez-Cataluna A."/>
            <person name="Figueras M.J."/>
        </authorList>
    </citation>
    <scope>NUCLEOTIDE SEQUENCE [LARGE SCALE GENOMIC DNA]</scope>
    <source>
        <strain evidence="5 6">CECT 8993</strain>
    </source>
</reference>
<dbReference type="InterPro" id="IPR036291">
    <property type="entry name" value="NAD(P)-bd_dom_sf"/>
</dbReference>